<proteinExistence type="predicted"/>
<dbReference type="GO" id="GO:0004177">
    <property type="term" value="F:aminopeptidase activity"/>
    <property type="evidence" value="ECO:0007669"/>
    <property type="project" value="UniProtKB-KW"/>
</dbReference>
<keyword evidence="2" id="KW-0378">Hydrolase</keyword>
<dbReference type="PROSITE" id="PS51257">
    <property type="entry name" value="PROKAR_LIPOPROTEIN"/>
    <property type="match status" value="1"/>
</dbReference>
<dbReference type="EMBL" id="CP071090">
    <property type="protein sequence ID" value="QSQ28354.1"/>
    <property type="molecule type" value="Genomic_DNA"/>
</dbReference>
<dbReference type="PANTHER" id="PTHR46112:SF8">
    <property type="entry name" value="CYTOPLASMIC PEPTIDASE PEPQ-RELATED"/>
    <property type="match status" value="1"/>
</dbReference>
<dbReference type="Proteomes" id="UP000662747">
    <property type="component" value="Chromosome"/>
</dbReference>
<dbReference type="SUPFAM" id="SSF55920">
    <property type="entry name" value="Creatinase/aminopeptidase"/>
    <property type="match status" value="1"/>
</dbReference>
<dbReference type="CDD" id="cd01066">
    <property type="entry name" value="APP_MetAP"/>
    <property type="match status" value="1"/>
</dbReference>
<protein>
    <submittedName>
        <fullName evidence="2">Aminopeptidase P family protein</fullName>
    </submittedName>
</protein>
<evidence type="ECO:0000313" key="2">
    <source>
        <dbReference type="EMBL" id="QSQ28354.1"/>
    </source>
</evidence>
<reference evidence="2 3" key="1">
    <citation type="submission" date="2021-02" db="EMBL/GenBank/DDBJ databases">
        <title>De Novo genome assembly of isolated myxobacteria.</title>
        <authorList>
            <person name="Stevens D.C."/>
        </authorList>
    </citation>
    <scope>NUCLEOTIDE SEQUENCE [LARGE SCALE GENOMIC DNA]</scope>
    <source>
        <strain evidence="3">SCPEA02</strain>
    </source>
</reference>
<name>A0ABX7PCX7_9BACT</name>
<dbReference type="RefSeq" id="WP_206729866.1">
    <property type="nucleotide sequence ID" value="NZ_CP071090.1"/>
</dbReference>
<evidence type="ECO:0000259" key="1">
    <source>
        <dbReference type="Pfam" id="PF00557"/>
    </source>
</evidence>
<sequence>MTRGGLLALGLMLGLACRSGSNEQTPESRLLPWSRQIEVRESWLAQRHALLLPMMRNHGIGMWIVVNEEFHDDPLTQYVAPPRPYASSWDLFVFIDAGEQGLKKYALTLQSEEHVEEFFEAPPMRYGAGIALSELFNQYQPRTIGLSMNGKRGMTRSLTRAGHAFLVDAMGPEAEKRFVSAEPLITEYLDTRLPGEYEHYQNLVALTEKLARQVLSPEVIVPGRTTVKDVRRWLYDRVGALGLGMWFQPDVRVQRAGLVPDMDVGFIKAAKDETVLQRGDLVHLDFGISYMGLHSDLQRMAYLLREGEKDVPEGLKLALTNTHALQDALTLRASKPERPVSEVYEAAMAEMGAQAIQARIYCHPLGNHGHALGAAIDEGSARRSDPPRLRKGSYIAIELSTATAVPEWEGQKVQVMQEDPAWLSDEGWKYFVPRQEAFFLVP</sequence>
<keyword evidence="2" id="KW-0031">Aminopeptidase</keyword>
<dbReference type="PANTHER" id="PTHR46112">
    <property type="entry name" value="AMINOPEPTIDASE"/>
    <property type="match status" value="1"/>
</dbReference>
<dbReference type="Pfam" id="PF00557">
    <property type="entry name" value="Peptidase_M24"/>
    <property type="match status" value="1"/>
</dbReference>
<keyword evidence="3" id="KW-1185">Reference proteome</keyword>
<accession>A0ABX7PCX7</accession>
<keyword evidence="2" id="KW-0645">Protease</keyword>
<dbReference type="Gene3D" id="3.90.230.10">
    <property type="entry name" value="Creatinase/methionine aminopeptidase superfamily"/>
    <property type="match status" value="1"/>
</dbReference>
<evidence type="ECO:0000313" key="3">
    <source>
        <dbReference type="Proteomes" id="UP000662747"/>
    </source>
</evidence>
<dbReference type="InterPro" id="IPR036005">
    <property type="entry name" value="Creatinase/aminopeptidase-like"/>
</dbReference>
<dbReference type="InterPro" id="IPR000994">
    <property type="entry name" value="Pept_M24"/>
</dbReference>
<feature type="domain" description="Peptidase M24" evidence="1">
    <location>
        <begin position="205"/>
        <end position="409"/>
    </location>
</feature>
<organism evidence="2 3">
    <name type="scientific">Pyxidicoccus parkwayensis</name>
    <dbReference type="NCBI Taxonomy" id="2813578"/>
    <lineage>
        <taxon>Bacteria</taxon>
        <taxon>Pseudomonadati</taxon>
        <taxon>Myxococcota</taxon>
        <taxon>Myxococcia</taxon>
        <taxon>Myxococcales</taxon>
        <taxon>Cystobacterineae</taxon>
        <taxon>Myxococcaceae</taxon>
        <taxon>Pyxidicoccus</taxon>
    </lineage>
</organism>
<gene>
    <name evidence="2" type="ORF">JY651_33130</name>
</gene>
<dbReference type="InterPro" id="IPR050659">
    <property type="entry name" value="Peptidase_M24B"/>
</dbReference>